<accession>A0A3N4M6A5</accession>
<evidence type="ECO:0000313" key="3">
    <source>
        <dbReference type="Proteomes" id="UP000267821"/>
    </source>
</evidence>
<evidence type="ECO:0000256" key="1">
    <source>
        <dbReference type="SAM" id="MobiDB-lite"/>
    </source>
</evidence>
<dbReference type="Proteomes" id="UP000267821">
    <property type="component" value="Unassembled WGS sequence"/>
</dbReference>
<dbReference type="EMBL" id="ML121528">
    <property type="protein sequence ID" value="RPB29259.1"/>
    <property type="molecule type" value="Genomic_DNA"/>
</dbReference>
<feature type="region of interest" description="Disordered" evidence="1">
    <location>
        <begin position="44"/>
        <end position="65"/>
    </location>
</feature>
<reference evidence="2 3" key="1">
    <citation type="journal article" date="2018" name="Nat. Ecol. Evol.">
        <title>Pezizomycetes genomes reveal the molecular basis of ectomycorrhizal truffle lifestyle.</title>
        <authorList>
            <person name="Murat C."/>
            <person name="Payen T."/>
            <person name="Noel B."/>
            <person name="Kuo A."/>
            <person name="Morin E."/>
            <person name="Chen J."/>
            <person name="Kohler A."/>
            <person name="Krizsan K."/>
            <person name="Balestrini R."/>
            <person name="Da Silva C."/>
            <person name="Montanini B."/>
            <person name="Hainaut M."/>
            <person name="Levati E."/>
            <person name="Barry K.W."/>
            <person name="Belfiori B."/>
            <person name="Cichocki N."/>
            <person name="Clum A."/>
            <person name="Dockter R.B."/>
            <person name="Fauchery L."/>
            <person name="Guy J."/>
            <person name="Iotti M."/>
            <person name="Le Tacon F."/>
            <person name="Lindquist E.A."/>
            <person name="Lipzen A."/>
            <person name="Malagnac F."/>
            <person name="Mello A."/>
            <person name="Molinier V."/>
            <person name="Miyauchi S."/>
            <person name="Poulain J."/>
            <person name="Riccioni C."/>
            <person name="Rubini A."/>
            <person name="Sitrit Y."/>
            <person name="Splivallo R."/>
            <person name="Traeger S."/>
            <person name="Wang M."/>
            <person name="Zifcakova L."/>
            <person name="Wipf D."/>
            <person name="Zambonelli A."/>
            <person name="Paolocci F."/>
            <person name="Nowrousian M."/>
            <person name="Ottonello S."/>
            <person name="Baldrian P."/>
            <person name="Spatafora J.W."/>
            <person name="Henrissat B."/>
            <person name="Nagy L.G."/>
            <person name="Aury J.M."/>
            <person name="Wincker P."/>
            <person name="Grigoriev I.V."/>
            <person name="Bonfante P."/>
            <person name="Martin F.M."/>
        </authorList>
    </citation>
    <scope>NUCLEOTIDE SEQUENCE [LARGE SCALE GENOMIC DNA]</scope>
    <source>
        <strain evidence="2 3">ATCC MYA-4762</strain>
    </source>
</reference>
<protein>
    <submittedName>
        <fullName evidence="2">Uncharacterized protein</fullName>
    </submittedName>
</protein>
<keyword evidence="3" id="KW-1185">Reference proteome</keyword>
<dbReference type="InParanoid" id="A0A3N4M6A5"/>
<evidence type="ECO:0000313" key="2">
    <source>
        <dbReference type="EMBL" id="RPB29259.1"/>
    </source>
</evidence>
<gene>
    <name evidence="2" type="ORF">L211DRAFT_845249</name>
</gene>
<name>A0A3N4M6A5_9PEZI</name>
<dbReference type="OrthoDB" id="5389357at2759"/>
<dbReference type="AlphaFoldDB" id="A0A3N4M6A5"/>
<proteinExistence type="predicted"/>
<sequence length="260" mass="29684">MYQTYPHPQHAYTFPQAGYSSPYLPQDYTPPKFSRSYTHQASSTSSLISHGHSNSTSSIPLPFEPLRTKAPVPPKTMEMLVRAVASRKPERSKRFLNSKLYFSSIENNGKDTFVTLTSSNSTWGTICNSLTLGLTAPLCRVYFIELLFQDRIIHKGSREAADFLRREFGFKTQEDSIMGEGLAHWLEGQQRWEYKNVSFEKMQGNCFAVYCIAVPNWSATAPDAVTMRERVAKKYEILDGFDSVLMMMGRFHNSIWAVFK</sequence>
<organism evidence="2 3">
    <name type="scientific">Terfezia boudieri ATCC MYA-4762</name>
    <dbReference type="NCBI Taxonomy" id="1051890"/>
    <lineage>
        <taxon>Eukaryota</taxon>
        <taxon>Fungi</taxon>
        <taxon>Dikarya</taxon>
        <taxon>Ascomycota</taxon>
        <taxon>Pezizomycotina</taxon>
        <taxon>Pezizomycetes</taxon>
        <taxon>Pezizales</taxon>
        <taxon>Pezizaceae</taxon>
        <taxon>Terfezia</taxon>
    </lineage>
</organism>
<feature type="compositionally biased region" description="Low complexity" evidence="1">
    <location>
        <begin position="44"/>
        <end position="59"/>
    </location>
</feature>